<dbReference type="STRING" id="153496.A0U89_11985"/>
<protein>
    <submittedName>
        <fullName evidence="1">Uncharacterized protein</fullName>
    </submittedName>
</protein>
<dbReference type="Proteomes" id="UP000179145">
    <property type="component" value="Chromosome"/>
</dbReference>
<keyword evidence="2" id="KW-1185">Reference proteome</keyword>
<dbReference type="InterPro" id="IPR052022">
    <property type="entry name" value="26kDa_periplasmic_antigen"/>
</dbReference>
<sequence length="226" mass="23943">MFVKLATLTSLALVSTAGIGTAQAADPTTLTLSATGHAHGTPTLLTANLTAQSNAATAAEAQVRVNALTSAASKKAASIEGLHLSLRDYNVEQSETRNGQTRWTARQTLVLSGTNAEKLLQLTSAYQAQGLALSNLSWSLDPATREKLERQARTDALHRLKQDADDSAAALGLHVSGFRTIHLDPQYIRPPIVMMARMAADAPQRSADDAEDVSITARAEVYLSAP</sequence>
<name>A0A1D8UVS7_9PROT</name>
<gene>
    <name evidence="1" type="ORF">A0U89_11985</name>
</gene>
<dbReference type="Gene3D" id="3.30.70.2970">
    <property type="entry name" value="Protein of unknown function (DUF541), domain 2"/>
    <property type="match status" value="1"/>
</dbReference>
<dbReference type="AlphaFoldDB" id="A0A1D8UVS7"/>
<accession>A0A1D8UVS7</accession>
<dbReference type="PANTHER" id="PTHR34387:SF1">
    <property type="entry name" value="PERIPLASMIC IMMUNOGENIC PROTEIN"/>
    <property type="match status" value="1"/>
</dbReference>
<proteinExistence type="predicted"/>
<reference evidence="1 2" key="1">
    <citation type="journal article" date="2016" name="Microb. Cell Fact.">
        <title>Dissection of exopolysaccharide biosynthesis in Kozakia baliensis.</title>
        <authorList>
            <person name="Brandt J.U."/>
            <person name="Jakob F."/>
            <person name="Behr J."/>
            <person name="Geissler A.J."/>
            <person name="Vogel R.F."/>
        </authorList>
    </citation>
    <scope>NUCLEOTIDE SEQUENCE [LARGE SCALE GENOMIC DNA]</scope>
    <source>
        <strain evidence="1 2">DSM 14400</strain>
    </source>
</reference>
<evidence type="ECO:0000313" key="2">
    <source>
        <dbReference type="Proteomes" id="UP000179145"/>
    </source>
</evidence>
<dbReference type="PANTHER" id="PTHR34387">
    <property type="entry name" value="SLR1258 PROTEIN"/>
    <property type="match status" value="1"/>
</dbReference>
<dbReference type="EMBL" id="CP014674">
    <property type="protein sequence ID" value="AOX17741.1"/>
    <property type="molecule type" value="Genomic_DNA"/>
</dbReference>
<dbReference type="Pfam" id="PF04402">
    <property type="entry name" value="SIMPL"/>
    <property type="match status" value="1"/>
</dbReference>
<dbReference type="Gene3D" id="3.30.110.170">
    <property type="entry name" value="Protein of unknown function (DUF541), domain 1"/>
    <property type="match status" value="1"/>
</dbReference>
<dbReference type="eggNOG" id="COG2968">
    <property type="taxonomic scope" value="Bacteria"/>
</dbReference>
<evidence type="ECO:0000313" key="1">
    <source>
        <dbReference type="EMBL" id="AOX17741.1"/>
    </source>
</evidence>
<dbReference type="GO" id="GO:0006974">
    <property type="term" value="P:DNA damage response"/>
    <property type="evidence" value="ECO:0007669"/>
    <property type="project" value="TreeGrafter"/>
</dbReference>
<dbReference type="KEGG" id="kba:A0U89_11985"/>
<organism evidence="1 2">
    <name type="scientific">Kozakia baliensis</name>
    <dbReference type="NCBI Taxonomy" id="153496"/>
    <lineage>
        <taxon>Bacteria</taxon>
        <taxon>Pseudomonadati</taxon>
        <taxon>Pseudomonadota</taxon>
        <taxon>Alphaproteobacteria</taxon>
        <taxon>Acetobacterales</taxon>
        <taxon>Acetobacteraceae</taxon>
        <taxon>Kozakia</taxon>
    </lineage>
</organism>
<dbReference type="InterPro" id="IPR007497">
    <property type="entry name" value="SIMPL/DUF541"/>
</dbReference>